<organism evidence="6 7">
    <name type="scientific">Roseburia amylophila</name>
    <dbReference type="NCBI Taxonomy" id="2981794"/>
    <lineage>
        <taxon>Bacteria</taxon>
        <taxon>Bacillati</taxon>
        <taxon>Bacillota</taxon>
        <taxon>Clostridia</taxon>
        <taxon>Lachnospirales</taxon>
        <taxon>Lachnospiraceae</taxon>
        <taxon>Roseburia</taxon>
    </lineage>
</organism>
<proteinExistence type="predicted"/>
<dbReference type="SUPFAM" id="SSF46689">
    <property type="entry name" value="Homeodomain-like"/>
    <property type="match status" value="1"/>
</dbReference>
<evidence type="ECO:0000259" key="4">
    <source>
        <dbReference type="Pfam" id="PF01380"/>
    </source>
</evidence>
<sequence>MEIIRQMQERKDLTERERNIRDYLMEHPEAVISMTAKQLGEVSYSSTAAVSRFCRKIGCQDYGEFRLRFLSELQSTEGGQETSTEHFVIQQQENAMTIMNKIADIDTLAVEKTKRLLTIDQLARVGKMVHEAKYIDFYAFDMNIHLARYGCSQFFHCDKVANTYAEDNIQRMMALQNNENHLSIMISHTGNNKKLVELVRDLHRAKAKTILITSQGKSRMKAYVDEVLLTPRTLTECGSIRMEGLWTVAFSAATKYLLDVMFAMEFSAGYDENIKLSKQYYEIGAKNLCDTEKS</sequence>
<feature type="domain" description="SIS" evidence="4">
    <location>
        <begin position="130"/>
        <end position="231"/>
    </location>
</feature>
<dbReference type="Gene3D" id="1.10.10.10">
    <property type="entry name" value="Winged helix-like DNA-binding domain superfamily/Winged helix DNA-binding domain"/>
    <property type="match status" value="1"/>
</dbReference>
<dbReference type="GO" id="GO:1901135">
    <property type="term" value="P:carbohydrate derivative metabolic process"/>
    <property type="evidence" value="ECO:0007669"/>
    <property type="project" value="InterPro"/>
</dbReference>
<dbReference type="GO" id="GO:0003677">
    <property type="term" value="F:DNA binding"/>
    <property type="evidence" value="ECO:0007669"/>
    <property type="project" value="UniProtKB-KW"/>
</dbReference>
<dbReference type="CDD" id="cd05013">
    <property type="entry name" value="SIS_RpiR"/>
    <property type="match status" value="1"/>
</dbReference>
<dbReference type="InterPro" id="IPR046348">
    <property type="entry name" value="SIS_dom_sf"/>
</dbReference>
<protein>
    <submittedName>
        <fullName evidence="6">MurR/RpiR family transcriptional regulator</fullName>
    </submittedName>
</protein>
<dbReference type="RefSeq" id="WP_117947184.1">
    <property type="nucleotide sequence ID" value="NZ_JAJEQW010000014.1"/>
</dbReference>
<keyword evidence="2" id="KW-0238">DNA-binding</keyword>
<dbReference type="PANTHER" id="PTHR30514:SF10">
    <property type="entry name" value="MURR_RPIR FAMILY TRANSCRIPTIONAL REGULATOR"/>
    <property type="match status" value="1"/>
</dbReference>
<keyword evidence="3" id="KW-0804">Transcription</keyword>
<dbReference type="Gene3D" id="3.40.50.10490">
    <property type="entry name" value="Glucose-6-phosphate isomerase like protein, domain 1"/>
    <property type="match status" value="1"/>
</dbReference>
<reference evidence="6" key="1">
    <citation type="submission" date="2021-10" db="EMBL/GenBank/DDBJ databases">
        <title>Anaerobic single-cell dispensing facilitates the cultivation of human gut bacteria.</title>
        <authorList>
            <person name="Afrizal A."/>
        </authorList>
    </citation>
    <scope>NUCLEOTIDE SEQUENCE</scope>
    <source>
        <strain evidence="6">CLA-AA-H204</strain>
    </source>
</reference>
<dbReference type="GO" id="GO:0097367">
    <property type="term" value="F:carbohydrate derivative binding"/>
    <property type="evidence" value="ECO:0007669"/>
    <property type="project" value="InterPro"/>
</dbReference>
<keyword evidence="1" id="KW-0805">Transcription regulation</keyword>
<accession>A0AAW4WI86</accession>
<gene>
    <name evidence="6" type="ORF">LKD47_12140</name>
</gene>
<dbReference type="PANTHER" id="PTHR30514">
    <property type="entry name" value="GLUCOKINASE"/>
    <property type="match status" value="1"/>
</dbReference>
<name>A0AAW4WI86_9FIRM</name>
<dbReference type="AlphaFoldDB" id="A0AAW4WI86"/>
<evidence type="ECO:0000313" key="6">
    <source>
        <dbReference type="EMBL" id="MCC2243031.1"/>
    </source>
</evidence>
<dbReference type="InterPro" id="IPR009057">
    <property type="entry name" value="Homeodomain-like_sf"/>
</dbReference>
<dbReference type="EMBL" id="JAJEQW010000014">
    <property type="protein sequence ID" value="MCC2243031.1"/>
    <property type="molecule type" value="Genomic_DNA"/>
</dbReference>
<dbReference type="InterPro" id="IPR047640">
    <property type="entry name" value="RpiR-like"/>
</dbReference>
<dbReference type="GO" id="GO:0003700">
    <property type="term" value="F:DNA-binding transcription factor activity"/>
    <property type="evidence" value="ECO:0007669"/>
    <property type="project" value="InterPro"/>
</dbReference>
<evidence type="ECO:0000256" key="2">
    <source>
        <dbReference type="ARBA" id="ARBA00023125"/>
    </source>
</evidence>
<evidence type="ECO:0000259" key="5">
    <source>
        <dbReference type="Pfam" id="PF01418"/>
    </source>
</evidence>
<evidence type="ECO:0000313" key="7">
    <source>
        <dbReference type="Proteomes" id="UP001198893"/>
    </source>
</evidence>
<comment type="caution">
    <text evidence="6">The sequence shown here is derived from an EMBL/GenBank/DDBJ whole genome shotgun (WGS) entry which is preliminary data.</text>
</comment>
<evidence type="ECO:0000256" key="3">
    <source>
        <dbReference type="ARBA" id="ARBA00023163"/>
    </source>
</evidence>
<dbReference type="Pfam" id="PF01380">
    <property type="entry name" value="SIS"/>
    <property type="match status" value="1"/>
</dbReference>
<dbReference type="SUPFAM" id="SSF53697">
    <property type="entry name" value="SIS domain"/>
    <property type="match status" value="1"/>
</dbReference>
<dbReference type="InterPro" id="IPR001347">
    <property type="entry name" value="SIS_dom"/>
</dbReference>
<feature type="domain" description="HTH rpiR-type" evidence="5">
    <location>
        <begin position="3"/>
        <end position="75"/>
    </location>
</feature>
<evidence type="ECO:0000256" key="1">
    <source>
        <dbReference type="ARBA" id="ARBA00023015"/>
    </source>
</evidence>
<dbReference type="InterPro" id="IPR000281">
    <property type="entry name" value="HTH_RpiR"/>
</dbReference>
<dbReference type="InterPro" id="IPR036388">
    <property type="entry name" value="WH-like_DNA-bd_sf"/>
</dbReference>
<dbReference type="Proteomes" id="UP001198893">
    <property type="component" value="Unassembled WGS sequence"/>
</dbReference>
<dbReference type="Pfam" id="PF01418">
    <property type="entry name" value="HTH_6"/>
    <property type="match status" value="1"/>
</dbReference>
<dbReference type="InterPro" id="IPR035472">
    <property type="entry name" value="RpiR-like_SIS"/>
</dbReference>